<accession>A0A8B8QL88</accession>
<keyword evidence="2" id="KW-1185">Reference proteome</keyword>
<evidence type="ECO:0000256" key="1">
    <source>
        <dbReference type="SAM" id="MobiDB-lite"/>
    </source>
</evidence>
<dbReference type="KEGG" id="rarg:115753371"/>
<reference evidence="3" key="2">
    <citation type="submission" date="2025-08" db="UniProtKB">
        <authorList>
            <consortium name="RefSeq"/>
        </authorList>
    </citation>
    <scope>IDENTIFICATION</scope>
    <source>
        <tissue evidence="3">Leaf</tissue>
    </source>
</reference>
<dbReference type="OrthoDB" id="751983at2759"/>
<gene>
    <name evidence="3" type="primary">LOC115753371</name>
</gene>
<dbReference type="PANTHER" id="PTHR39104">
    <property type="entry name" value="AMINO ACID-LIGASE"/>
    <property type="match status" value="1"/>
</dbReference>
<evidence type="ECO:0000313" key="3">
    <source>
        <dbReference type="RefSeq" id="XP_030547805.1"/>
    </source>
</evidence>
<evidence type="ECO:0000313" key="2">
    <source>
        <dbReference type="Proteomes" id="UP000827889"/>
    </source>
</evidence>
<dbReference type="AlphaFoldDB" id="A0A8B8QL88"/>
<feature type="region of interest" description="Disordered" evidence="1">
    <location>
        <begin position="100"/>
        <end position="140"/>
    </location>
</feature>
<protein>
    <submittedName>
        <fullName evidence="3">Uncharacterized protein LOC115753371 isoform X1</fullName>
    </submittedName>
</protein>
<dbReference type="RefSeq" id="XP_030547805.1">
    <property type="nucleotide sequence ID" value="XM_030691945.2"/>
</dbReference>
<organism evidence="2 3">
    <name type="scientific">Rhodamnia argentea</name>
    <dbReference type="NCBI Taxonomy" id="178133"/>
    <lineage>
        <taxon>Eukaryota</taxon>
        <taxon>Viridiplantae</taxon>
        <taxon>Streptophyta</taxon>
        <taxon>Embryophyta</taxon>
        <taxon>Tracheophyta</taxon>
        <taxon>Spermatophyta</taxon>
        <taxon>Magnoliopsida</taxon>
        <taxon>eudicotyledons</taxon>
        <taxon>Gunneridae</taxon>
        <taxon>Pentapetalae</taxon>
        <taxon>rosids</taxon>
        <taxon>malvids</taxon>
        <taxon>Myrtales</taxon>
        <taxon>Myrtaceae</taxon>
        <taxon>Myrtoideae</taxon>
        <taxon>Myrteae</taxon>
        <taxon>Australasian group</taxon>
        <taxon>Rhodamnia</taxon>
    </lineage>
</organism>
<dbReference type="GeneID" id="115753371"/>
<sequence>MSEKEARTIKLRCPPLSRTVTIAARDEQRLDLGSIARAFGLDPQTLKLNGHFVSRGADLVSPSVTWRSLLSFFSSKGLPTGGDGGDALLVDGKLLRIGSKRGHDPEGMMGRPKHDEDCSGQSRRQSEEVHISKPTKKSKIDDSADCRCRCFSMTDNGLGSKRKHLSEEVSLLKRLKINDASSDFGSFVCRYMGENLKRLRDDGRGVTYASSKRVR</sequence>
<proteinExistence type="predicted"/>
<feature type="compositionally biased region" description="Basic and acidic residues" evidence="1">
    <location>
        <begin position="101"/>
        <end position="117"/>
    </location>
</feature>
<reference evidence="2" key="1">
    <citation type="submission" date="2025-05" db="UniProtKB">
        <authorList>
            <consortium name="RefSeq"/>
        </authorList>
    </citation>
    <scope>NUCLEOTIDE SEQUENCE [LARGE SCALE GENOMIC DNA]</scope>
</reference>
<name>A0A8B8QL88_9MYRT</name>
<dbReference type="Proteomes" id="UP000827889">
    <property type="component" value="Chromosome 1"/>
</dbReference>
<dbReference type="PANTHER" id="PTHR39104:SF1">
    <property type="entry name" value="AMINO ACID-LIGASE"/>
    <property type="match status" value="1"/>
</dbReference>